<proteinExistence type="predicted"/>
<reference evidence="10" key="2">
    <citation type="submission" date="2025-08" db="UniProtKB">
        <authorList>
            <consortium name="Ensembl"/>
        </authorList>
    </citation>
    <scope>IDENTIFICATION</scope>
</reference>
<evidence type="ECO:0000256" key="4">
    <source>
        <dbReference type="ARBA" id="ARBA00022525"/>
    </source>
</evidence>
<protein>
    <submittedName>
        <fullName evidence="10">Uncharacterized protein</fullName>
    </submittedName>
</protein>
<dbReference type="InterPro" id="IPR016054">
    <property type="entry name" value="LY6_UPA_recep-like"/>
</dbReference>
<accession>A0A672HXX6</accession>
<keyword evidence="3" id="KW-1003">Cell membrane</keyword>
<dbReference type="GO" id="GO:0005886">
    <property type="term" value="C:plasma membrane"/>
    <property type="evidence" value="ECO:0007669"/>
    <property type="project" value="UniProtKB-SubCell"/>
</dbReference>
<evidence type="ECO:0000313" key="10">
    <source>
        <dbReference type="Ensembl" id="ENSSFAP00005033779.1"/>
    </source>
</evidence>
<dbReference type="AlphaFoldDB" id="A0A672HXX6"/>
<comment type="subcellular location">
    <subcellularLocation>
        <location evidence="1">Cell membrane</location>
    </subcellularLocation>
    <subcellularLocation>
        <location evidence="2">Secreted</location>
    </subcellularLocation>
</comment>
<keyword evidence="6" id="KW-0472">Membrane</keyword>
<evidence type="ECO:0000256" key="3">
    <source>
        <dbReference type="ARBA" id="ARBA00022475"/>
    </source>
</evidence>
<keyword evidence="4" id="KW-0964">Secreted</keyword>
<evidence type="ECO:0000256" key="2">
    <source>
        <dbReference type="ARBA" id="ARBA00004613"/>
    </source>
</evidence>
<dbReference type="InParanoid" id="A0A672HXX6"/>
<dbReference type="SUPFAM" id="SSF57302">
    <property type="entry name" value="Snake toxin-like"/>
    <property type="match status" value="2"/>
</dbReference>
<keyword evidence="11" id="KW-1185">Reference proteome</keyword>
<evidence type="ECO:0000313" key="11">
    <source>
        <dbReference type="Proteomes" id="UP000472267"/>
    </source>
</evidence>
<dbReference type="InterPro" id="IPR035076">
    <property type="entry name" value="Toxin/TOLIP"/>
</dbReference>
<evidence type="ECO:0000256" key="1">
    <source>
        <dbReference type="ARBA" id="ARBA00004236"/>
    </source>
</evidence>
<feature type="domain" description="Snake toxin/toxin-like" evidence="9">
    <location>
        <begin position="53"/>
        <end position="120"/>
    </location>
</feature>
<reference evidence="10" key="1">
    <citation type="submission" date="2019-06" db="EMBL/GenBank/DDBJ databases">
        <authorList>
            <consortium name="Wellcome Sanger Institute Data Sharing"/>
        </authorList>
    </citation>
    <scope>NUCLEOTIDE SEQUENCE [LARGE SCALE GENOMIC DNA]</scope>
</reference>
<dbReference type="Ensembl" id="ENSSFAT00005035044.1">
    <property type="protein sequence ID" value="ENSSFAP00005033779.1"/>
    <property type="gene ID" value="ENSSFAG00005017159.1"/>
</dbReference>
<evidence type="ECO:0000259" key="8">
    <source>
        <dbReference type="Pfam" id="PF00021"/>
    </source>
</evidence>
<dbReference type="Pfam" id="PF00087">
    <property type="entry name" value="Toxin_TOLIP"/>
    <property type="match status" value="1"/>
</dbReference>
<dbReference type="OMA" id="SANSKCC"/>
<keyword evidence="5" id="KW-0732">Signal</keyword>
<keyword evidence="7" id="KW-0325">Glycoprotein</keyword>
<evidence type="ECO:0000259" key="9">
    <source>
        <dbReference type="Pfam" id="PF00087"/>
    </source>
</evidence>
<reference evidence="10" key="3">
    <citation type="submission" date="2025-09" db="UniProtKB">
        <authorList>
            <consortium name="Ensembl"/>
        </authorList>
    </citation>
    <scope>IDENTIFICATION</scope>
</reference>
<dbReference type="Pfam" id="PF00021">
    <property type="entry name" value="UPAR_LY6"/>
    <property type="match status" value="1"/>
</dbReference>
<dbReference type="Proteomes" id="UP000472267">
    <property type="component" value="Chromosome 11"/>
</dbReference>
<dbReference type="InterPro" id="IPR045860">
    <property type="entry name" value="Snake_toxin-like_sf"/>
</dbReference>
<evidence type="ECO:0000256" key="6">
    <source>
        <dbReference type="ARBA" id="ARBA00023136"/>
    </source>
</evidence>
<evidence type="ECO:0000256" key="5">
    <source>
        <dbReference type="ARBA" id="ARBA00022729"/>
    </source>
</evidence>
<organism evidence="10 11">
    <name type="scientific">Salarias fasciatus</name>
    <name type="common">Jewelled blenny</name>
    <name type="synonym">Blennius fasciatus</name>
    <dbReference type="NCBI Taxonomy" id="181472"/>
    <lineage>
        <taxon>Eukaryota</taxon>
        <taxon>Metazoa</taxon>
        <taxon>Chordata</taxon>
        <taxon>Craniata</taxon>
        <taxon>Vertebrata</taxon>
        <taxon>Euteleostomi</taxon>
        <taxon>Actinopterygii</taxon>
        <taxon>Neopterygii</taxon>
        <taxon>Teleostei</taxon>
        <taxon>Neoteleostei</taxon>
        <taxon>Acanthomorphata</taxon>
        <taxon>Ovalentaria</taxon>
        <taxon>Blenniimorphae</taxon>
        <taxon>Blenniiformes</taxon>
        <taxon>Blennioidei</taxon>
        <taxon>Blenniidae</taxon>
        <taxon>Salariinae</taxon>
        <taxon>Salarias</taxon>
    </lineage>
</organism>
<feature type="domain" description="UPAR/Ly6" evidence="8">
    <location>
        <begin position="7"/>
        <end position="44"/>
    </location>
</feature>
<dbReference type="InterPro" id="IPR050918">
    <property type="entry name" value="CNF-like_PLA2_Inhibitor"/>
</dbReference>
<dbReference type="PANTHER" id="PTHR20914">
    <property type="entry name" value="LY6/PLAUR DOMAIN-CONTAINING PROTEIN 8"/>
    <property type="match status" value="1"/>
</dbReference>
<name>A0A672HXX6_SALFA</name>
<sequence>IAGTEVYESIVRRCEDLCRQGSLNFGYERRVWNSTCCSTNLCNNHPANPNGKKCFTCKGGDCTGTLNCLGDEDRCFTATGDTLHKMIFTKGCASQKICSIYITPGLSPYDYECCEGDFCNGESMTLLSFDLYSMCCTAEVWFYSFL</sequence>
<evidence type="ECO:0000256" key="7">
    <source>
        <dbReference type="ARBA" id="ARBA00023180"/>
    </source>
</evidence>
<dbReference type="Gene3D" id="2.10.60.10">
    <property type="entry name" value="CD59"/>
    <property type="match status" value="2"/>
</dbReference>
<dbReference type="GO" id="GO:0005576">
    <property type="term" value="C:extracellular region"/>
    <property type="evidence" value="ECO:0007669"/>
    <property type="project" value="UniProtKB-SubCell"/>
</dbReference>
<dbReference type="PANTHER" id="PTHR20914:SF9">
    <property type="entry name" value="COILED, ISOFORM A"/>
    <property type="match status" value="1"/>
</dbReference>